<dbReference type="InterPro" id="IPR036102">
    <property type="entry name" value="OsmC/Ohrsf"/>
</dbReference>
<comment type="caution">
    <text evidence="2">The sequence shown here is derived from an EMBL/GenBank/DDBJ whole genome shotgun (WGS) entry which is preliminary data.</text>
</comment>
<reference evidence="2 3" key="1">
    <citation type="submission" date="2012-10" db="EMBL/GenBank/DDBJ databases">
        <title>Genome sequencing and analysis of entomopathogenic fungi Beauveria bassiana D1-5.</title>
        <authorList>
            <person name="Li Q."/>
            <person name="Wang L."/>
            <person name="Zhang Z."/>
            <person name="Wang Q."/>
            <person name="Ren J."/>
            <person name="Wang M."/>
            <person name="Xu W."/>
            <person name="Wang J."/>
            <person name="Lu Y."/>
            <person name="Du Q."/>
            <person name="Sun Z."/>
        </authorList>
    </citation>
    <scope>NUCLEOTIDE SEQUENCE [LARGE SCALE GENOMIC DNA]</scope>
    <source>
        <strain evidence="2 3">D1-5</strain>
    </source>
</reference>
<dbReference type="GO" id="GO:0006979">
    <property type="term" value="P:response to oxidative stress"/>
    <property type="evidence" value="ECO:0007669"/>
    <property type="project" value="InterPro"/>
</dbReference>
<proteinExistence type="inferred from homology"/>
<dbReference type="AlphaFoldDB" id="A0A0A2VBH1"/>
<dbReference type="SUPFAM" id="SSF82784">
    <property type="entry name" value="OsmC-like"/>
    <property type="match status" value="1"/>
</dbReference>
<dbReference type="eggNOG" id="ENOG502S7GC">
    <property type="taxonomic scope" value="Eukaryota"/>
</dbReference>
<dbReference type="Proteomes" id="UP000030106">
    <property type="component" value="Unassembled WGS sequence"/>
</dbReference>
<accession>A0A0A2VBH1</accession>
<dbReference type="PANTHER" id="PTHR33797:SF2">
    <property type="entry name" value="ORGANIC HYDROPEROXIDE RESISTANCE PROTEIN-LIKE"/>
    <property type="match status" value="1"/>
</dbReference>
<dbReference type="HOGENOM" id="CLU_106355_2_1_1"/>
<dbReference type="EMBL" id="ANFO01000999">
    <property type="protein sequence ID" value="KGQ04888.1"/>
    <property type="molecule type" value="Genomic_DNA"/>
</dbReference>
<protein>
    <submittedName>
        <fullName evidence="2">Organic hydroperoxide resistance protein</fullName>
    </submittedName>
</protein>
<dbReference type="InterPro" id="IPR015946">
    <property type="entry name" value="KH_dom-like_a/b"/>
</dbReference>
<evidence type="ECO:0000256" key="1">
    <source>
        <dbReference type="ARBA" id="ARBA00007378"/>
    </source>
</evidence>
<organism evidence="2 3">
    <name type="scientific">Beauveria bassiana D1-5</name>
    <dbReference type="NCBI Taxonomy" id="1245745"/>
    <lineage>
        <taxon>Eukaryota</taxon>
        <taxon>Fungi</taxon>
        <taxon>Dikarya</taxon>
        <taxon>Ascomycota</taxon>
        <taxon>Pezizomycotina</taxon>
        <taxon>Sordariomycetes</taxon>
        <taxon>Hypocreomycetidae</taxon>
        <taxon>Hypocreales</taxon>
        <taxon>Cordycipitaceae</taxon>
        <taxon>Beauveria</taxon>
    </lineage>
</organism>
<name>A0A0A2VBH1_BEABA</name>
<comment type="similarity">
    <text evidence="1">Belongs to the OsmC/Ohr family.</text>
</comment>
<evidence type="ECO:0000313" key="2">
    <source>
        <dbReference type="EMBL" id="KGQ04888.1"/>
    </source>
</evidence>
<dbReference type="PANTHER" id="PTHR33797">
    <property type="entry name" value="ORGANIC HYDROPEROXIDE RESISTANCE PROTEIN-LIKE"/>
    <property type="match status" value="1"/>
</dbReference>
<dbReference type="OrthoDB" id="60422at2759"/>
<evidence type="ECO:0000313" key="3">
    <source>
        <dbReference type="Proteomes" id="UP000030106"/>
    </source>
</evidence>
<dbReference type="InterPro" id="IPR019953">
    <property type="entry name" value="OHR"/>
</dbReference>
<dbReference type="NCBIfam" id="TIGR03561">
    <property type="entry name" value="organ_hyd_perox"/>
    <property type="match status" value="1"/>
</dbReference>
<dbReference type="InterPro" id="IPR003718">
    <property type="entry name" value="OsmC/Ohr_fam"/>
</dbReference>
<sequence>MSISRVIRPLLRRAPLAAAAPRRFLNTDNAPVLYSAHARTIGARNGHVEGSEGLKMDLGMPKGLGGPGGPGKTNPEELFAAGYGACFQSAMGLVASQLGINMPSKTEDSVIETTVHMVGDLKKADLGLRVEMLVKVKGVEQGELEKLVEETKKTCPYSRATQGNISTNIKVETL</sequence>
<dbReference type="Pfam" id="PF02566">
    <property type="entry name" value="OsmC"/>
    <property type="match status" value="1"/>
</dbReference>
<dbReference type="Gene3D" id="3.30.300.20">
    <property type="match status" value="1"/>
</dbReference>
<dbReference type="Gene3D" id="2.20.25.10">
    <property type="match status" value="1"/>
</dbReference>
<gene>
    <name evidence="2" type="ORF">BBAD15_g9867</name>
</gene>